<dbReference type="RefSeq" id="XP_029228988.1">
    <property type="nucleotide sequence ID" value="XM_029370984.1"/>
</dbReference>
<sequence length="255" mass="27098">MRRGGSAASRVCATTLLRVPLAQPRHAVPLFAPPGERLHMWRSSALAVHHQHQLRRLASLVAEGAEDDAKTLVACSVVAHRRSALAAPTHVMDAAFCATGVNHALHRQFNAGRTLKGILRGCAEQNALGVAAASGHRYASITDVYLYASPSPAPCPQHGNKDLFSRLGHGIGSPGDAKVLPRPPFVKGAVFPCPECWRNLSTVAEMRQDDGEAGALNLFVHAQNEALAVRSVSVARECLRMSPALAIDVTIVLPG</sequence>
<name>A0A3R7S2K2_9TRYP</name>
<gene>
    <name evidence="1" type="ORF">Tco025E_04071</name>
</gene>
<evidence type="ECO:0000313" key="2">
    <source>
        <dbReference type="Proteomes" id="UP000284403"/>
    </source>
</evidence>
<comment type="caution">
    <text evidence="1">The sequence shown here is derived from an EMBL/GenBank/DDBJ whole genome shotgun (WGS) entry which is preliminary data.</text>
</comment>
<proteinExistence type="predicted"/>
<evidence type="ECO:0000313" key="1">
    <source>
        <dbReference type="EMBL" id="RNF19832.1"/>
    </source>
</evidence>
<organism evidence="1 2">
    <name type="scientific">Trypanosoma conorhini</name>
    <dbReference type="NCBI Taxonomy" id="83891"/>
    <lineage>
        <taxon>Eukaryota</taxon>
        <taxon>Discoba</taxon>
        <taxon>Euglenozoa</taxon>
        <taxon>Kinetoplastea</taxon>
        <taxon>Metakinetoplastina</taxon>
        <taxon>Trypanosomatida</taxon>
        <taxon>Trypanosomatidae</taxon>
        <taxon>Trypanosoma</taxon>
    </lineage>
</organism>
<dbReference type="Proteomes" id="UP000284403">
    <property type="component" value="Unassembled WGS sequence"/>
</dbReference>
<dbReference type="GeneID" id="40317682"/>
<reference evidence="1 2" key="1">
    <citation type="journal article" date="2018" name="BMC Genomics">
        <title>Genomic comparison of Trypanosoma conorhini and Trypanosoma rangeli to Trypanosoma cruzi strains of high and low virulence.</title>
        <authorList>
            <person name="Bradwell K.R."/>
            <person name="Koparde V.N."/>
            <person name="Matveyev A.V."/>
            <person name="Serrano M.G."/>
            <person name="Alves J.M."/>
            <person name="Parikh H."/>
            <person name="Huang B."/>
            <person name="Lee V."/>
            <person name="Espinosa-Alvarez O."/>
            <person name="Ortiz P.A."/>
            <person name="Costa-Martins A.G."/>
            <person name="Teixeira M.M."/>
            <person name="Buck G.A."/>
        </authorList>
    </citation>
    <scope>NUCLEOTIDE SEQUENCE [LARGE SCALE GENOMIC DNA]</scope>
    <source>
        <strain evidence="1 2">025E</strain>
    </source>
</reference>
<dbReference type="OrthoDB" id="262539at2759"/>
<dbReference type="AlphaFoldDB" id="A0A3R7S2K2"/>
<accession>A0A3R7S2K2</accession>
<protein>
    <submittedName>
        <fullName evidence="1">Uncharacterized protein</fullName>
    </submittedName>
</protein>
<dbReference type="EMBL" id="MKKU01000195">
    <property type="protein sequence ID" value="RNF19832.1"/>
    <property type="molecule type" value="Genomic_DNA"/>
</dbReference>
<keyword evidence="2" id="KW-1185">Reference proteome</keyword>